<evidence type="ECO:0000313" key="9">
    <source>
        <dbReference type="EMBL" id="PTQ41435.1"/>
    </source>
</evidence>
<dbReference type="Gene3D" id="1.10.287.110">
    <property type="entry name" value="DnaJ domain"/>
    <property type="match status" value="1"/>
</dbReference>
<dbReference type="GO" id="GO:0005743">
    <property type="term" value="C:mitochondrial inner membrane"/>
    <property type="evidence" value="ECO:0007669"/>
    <property type="project" value="UniProtKB-SubCell"/>
</dbReference>
<dbReference type="InterPro" id="IPR036869">
    <property type="entry name" value="J_dom_sf"/>
</dbReference>
<dbReference type="SUPFAM" id="SSF46565">
    <property type="entry name" value="Chaperone J-domain"/>
    <property type="match status" value="1"/>
</dbReference>
<keyword evidence="6" id="KW-0472">Membrane</keyword>
<keyword evidence="3" id="KW-0999">Mitochondrion inner membrane</keyword>
<proteinExistence type="predicted"/>
<comment type="function">
    <text evidence="7">Component of the PAM complex, a complex required for the translocation of transit peptide-containing proteins from the inner membrane into the mitochondrial matrix in an ATP-dependent manner.</text>
</comment>
<organism evidence="9 10">
    <name type="scientific">Marchantia polymorpha</name>
    <name type="common">Common liverwort</name>
    <name type="synonym">Marchantia aquatica</name>
    <dbReference type="NCBI Taxonomy" id="3197"/>
    <lineage>
        <taxon>Eukaryota</taxon>
        <taxon>Viridiplantae</taxon>
        <taxon>Streptophyta</taxon>
        <taxon>Embryophyta</taxon>
        <taxon>Marchantiophyta</taxon>
        <taxon>Marchantiopsida</taxon>
        <taxon>Marchantiidae</taxon>
        <taxon>Marchantiales</taxon>
        <taxon>Marchantiaceae</taxon>
        <taxon>Marchantia</taxon>
    </lineage>
</organism>
<dbReference type="EMBL" id="KZ772706">
    <property type="protein sequence ID" value="PTQ41435.1"/>
    <property type="molecule type" value="Genomic_DNA"/>
</dbReference>
<evidence type="ECO:0000256" key="5">
    <source>
        <dbReference type="ARBA" id="ARBA00023128"/>
    </source>
</evidence>
<name>A0A2R6X5Q5_MARPO</name>
<keyword evidence="4" id="KW-1133">Transmembrane helix</keyword>
<evidence type="ECO:0000256" key="6">
    <source>
        <dbReference type="ARBA" id="ARBA00023136"/>
    </source>
</evidence>
<keyword evidence="5" id="KW-0496">Mitochondrion</keyword>
<reference evidence="10" key="1">
    <citation type="journal article" date="2017" name="Cell">
        <title>Insights into land plant evolution garnered from the Marchantia polymorpha genome.</title>
        <authorList>
            <person name="Bowman J.L."/>
            <person name="Kohchi T."/>
            <person name="Yamato K.T."/>
            <person name="Jenkins J."/>
            <person name="Shu S."/>
            <person name="Ishizaki K."/>
            <person name="Yamaoka S."/>
            <person name="Nishihama R."/>
            <person name="Nakamura Y."/>
            <person name="Berger F."/>
            <person name="Adam C."/>
            <person name="Aki S.S."/>
            <person name="Althoff F."/>
            <person name="Araki T."/>
            <person name="Arteaga-Vazquez M.A."/>
            <person name="Balasubrmanian S."/>
            <person name="Barry K."/>
            <person name="Bauer D."/>
            <person name="Boehm C.R."/>
            <person name="Briginshaw L."/>
            <person name="Caballero-Perez J."/>
            <person name="Catarino B."/>
            <person name="Chen F."/>
            <person name="Chiyoda S."/>
            <person name="Chovatia M."/>
            <person name="Davies K.M."/>
            <person name="Delmans M."/>
            <person name="Demura T."/>
            <person name="Dierschke T."/>
            <person name="Dolan L."/>
            <person name="Dorantes-Acosta A.E."/>
            <person name="Eklund D.M."/>
            <person name="Florent S.N."/>
            <person name="Flores-Sandoval E."/>
            <person name="Fujiyama A."/>
            <person name="Fukuzawa H."/>
            <person name="Galik B."/>
            <person name="Grimanelli D."/>
            <person name="Grimwood J."/>
            <person name="Grossniklaus U."/>
            <person name="Hamada T."/>
            <person name="Haseloff J."/>
            <person name="Hetherington A.J."/>
            <person name="Higo A."/>
            <person name="Hirakawa Y."/>
            <person name="Hundley H.N."/>
            <person name="Ikeda Y."/>
            <person name="Inoue K."/>
            <person name="Inoue S.I."/>
            <person name="Ishida S."/>
            <person name="Jia Q."/>
            <person name="Kakita M."/>
            <person name="Kanazawa T."/>
            <person name="Kawai Y."/>
            <person name="Kawashima T."/>
            <person name="Kennedy M."/>
            <person name="Kinose K."/>
            <person name="Kinoshita T."/>
            <person name="Kohara Y."/>
            <person name="Koide E."/>
            <person name="Komatsu K."/>
            <person name="Kopischke S."/>
            <person name="Kubo M."/>
            <person name="Kyozuka J."/>
            <person name="Lagercrantz U."/>
            <person name="Lin S.S."/>
            <person name="Lindquist E."/>
            <person name="Lipzen A.M."/>
            <person name="Lu C.W."/>
            <person name="De Luna E."/>
            <person name="Martienssen R.A."/>
            <person name="Minamino N."/>
            <person name="Mizutani M."/>
            <person name="Mizutani M."/>
            <person name="Mochizuki N."/>
            <person name="Monte I."/>
            <person name="Mosher R."/>
            <person name="Nagasaki H."/>
            <person name="Nakagami H."/>
            <person name="Naramoto S."/>
            <person name="Nishitani K."/>
            <person name="Ohtani M."/>
            <person name="Okamoto T."/>
            <person name="Okumura M."/>
            <person name="Phillips J."/>
            <person name="Pollak B."/>
            <person name="Reinders A."/>
            <person name="Rovekamp M."/>
            <person name="Sano R."/>
            <person name="Sawa S."/>
            <person name="Schmid M.W."/>
            <person name="Shirakawa M."/>
            <person name="Solano R."/>
            <person name="Spunde A."/>
            <person name="Suetsugu N."/>
            <person name="Sugano S."/>
            <person name="Sugiyama A."/>
            <person name="Sun R."/>
            <person name="Suzuki Y."/>
            <person name="Takenaka M."/>
            <person name="Takezawa D."/>
            <person name="Tomogane H."/>
            <person name="Tsuzuki M."/>
            <person name="Ueda T."/>
            <person name="Umeda M."/>
            <person name="Ward J.M."/>
            <person name="Watanabe Y."/>
            <person name="Yazaki K."/>
            <person name="Yokoyama R."/>
            <person name="Yoshitake Y."/>
            <person name="Yotsui I."/>
            <person name="Zachgo S."/>
            <person name="Schmutz J."/>
        </authorList>
    </citation>
    <scope>NUCLEOTIDE SEQUENCE [LARGE SCALE GENOMIC DNA]</scope>
    <source>
        <strain evidence="10">Tak-1</strain>
    </source>
</reference>
<protein>
    <recommendedName>
        <fullName evidence="11">J domain-containing protein</fullName>
    </recommendedName>
</protein>
<comment type="subunit">
    <text evidence="8">Probable component of the PAM complex at least composed of a mitochondrial HSP70 protein, TIMM44 and TIMM14. The complex interacts with the TIMM23 component of the TIM17:23 complex.</text>
</comment>
<dbReference type="PANTHER" id="PTHR12763">
    <property type="match status" value="1"/>
</dbReference>
<evidence type="ECO:0008006" key="11">
    <source>
        <dbReference type="Google" id="ProtNLM"/>
    </source>
</evidence>
<dbReference type="PANTHER" id="PTHR12763:SF28">
    <property type="entry name" value="GEO10507P1-RELATED"/>
    <property type="match status" value="1"/>
</dbReference>
<accession>A0A2R6X5Q5</accession>
<evidence type="ECO:0000256" key="1">
    <source>
        <dbReference type="ARBA" id="ARBA00004273"/>
    </source>
</evidence>
<sequence length="82" mass="8807">MVLNPSTLNDDFTADIAPHILTVFALCDGGRESVAQDKIKEAHRRVMTANHPDAGGSDYLAAKINEAKDHLRGQTRGSASAF</sequence>
<evidence type="ECO:0000256" key="7">
    <source>
        <dbReference type="ARBA" id="ARBA00059031"/>
    </source>
</evidence>
<comment type="subcellular location">
    <subcellularLocation>
        <location evidence="1">Mitochondrion inner membrane</location>
    </subcellularLocation>
</comment>
<dbReference type="OrthoDB" id="240298at2759"/>
<evidence type="ECO:0000256" key="8">
    <source>
        <dbReference type="ARBA" id="ARBA00063640"/>
    </source>
</evidence>
<gene>
    <name evidence="9" type="ORF">MARPO_0034s0032</name>
</gene>
<evidence type="ECO:0000256" key="4">
    <source>
        <dbReference type="ARBA" id="ARBA00022989"/>
    </source>
</evidence>
<dbReference type="FunFam" id="1.10.287.110:FF:000001">
    <property type="entry name" value="Import inner membrane translocase subunit tim14"/>
    <property type="match status" value="1"/>
</dbReference>
<evidence type="ECO:0000256" key="2">
    <source>
        <dbReference type="ARBA" id="ARBA00022692"/>
    </source>
</evidence>
<keyword evidence="2" id="KW-0812">Transmembrane</keyword>
<evidence type="ECO:0000256" key="3">
    <source>
        <dbReference type="ARBA" id="ARBA00022792"/>
    </source>
</evidence>
<dbReference type="AlphaFoldDB" id="A0A2R6X5Q5"/>
<evidence type="ECO:0000313" key="10">
    <source>
        <dbReference type="Proteomes" id="UP000244005"/>
    </source>
</evidence>
<keyword evidence="10" id="KW-1185">Reference proteome</keyword>
<dbReference type="Proteomes" id="UP000244005">
    <property type="component" value="Unassembled WGS sequence"/>
</dbReference>